<keyword evidence="5 8" id="KW-0812">Transmembrane</keyword>
<reference evidence="9 10" key="1">
    <citation type="submission" date="2016-11" db="EMBL/GenBank/DDBJ databases">
        <authorList>
            <person name="Varghese N."/>
            <person name="Submissions S."/>
        </authorList>
    </citation>
    <scope>NUCLEOTIDE SEQUENCE [LARGE SCALE GENOMIC DNA]</scope>
    <source>
        <strain evidence="9 10">DSM 28249</strain>
    </source>
</reference>
<dbReference type="AlphaFoldDB" id="A0A1M7HY93"/>
<evidence type="ECO:0000256" key="2">
    <source>
        <dbReference type="ARBA" id="ARBA00009142"/>
    </source>
</evidence>
<keyword evidence="3" id="KW-0813">Transport</keyword>
<feature type="transmembrane region" description="Helical" evidence="8">
    <location>
        <begin position="238"/>
        <end position="256"/>
    </location>
</feature>
<evidence type="ECO:0000256" key="7">
    <source>
        <dbReference type="ARBA" id="ARBA00023136"/>
    </source>
</evidence>
<keyword evidence="10" id="KW-1185">Reference proteome</keyword>
<feature type="transmembrane region" description="Helical" evidence="8">
    <location>
        <begin position="85"/>
        <end position="107"/>
    </location>
</feature>
<dbReference type="Proteomes" id="UP000322545">
    <property type="component" value="Unassembled WGS sequence"/>
</dbReference>
<dbReference type="GO" id="GO:0005886">
    <property type="term" value="C:plasma membrane"/>
    <property type="evidence" value="ECO:0007669"/>
    <property type="project" value="UniProtKB-SubCell"/>
</dbReference>
<dbReference type="InterPro" id="IPR052017">
    <property type="entry name" value="TSUP"/>
</dbReference>
<evidence type="ECO:0000256" key="4">
    <source>
        <dbReference type="ARBA" id="ARBA00022475"/>
    </source>
</evidence>
<evidence type="ECO:0000256" key="6">
    <source>
        <dbReference type="ARBA" id="ARBA00022989"/>
    </source>
</evidence>
<dbReference type="InterPro" id="IPR002781">
    <property type="entry name" value="TM_pro_TauE-like"/>
</dbReference>
<evidence type="ECO:0000256" key="1">
    <source>
        <dbReference type="ARBA" id="ARBA00004651"/>
    </source>
</evidence>
<feature type="transmembrane region" description="Helical" evidence="8">
    <location>
        <begin position="205"/>
        <end position="226"/>
    </location>
</feature>
<keyword evidence="4 8" id="KW-1003">Cell membrane</keyword>
<evidence type="ECO:0000256" key="8">
    <source>
        <dbReference type="RuleBase" id="RU363041"/>
    </source>
</evidence>
<evidence type="ECO:0000256" key="3">
    <source>
        <dbReference type="ARBA" id="ARBA00022448"/>
    </source>
</evidence>
<feature type="transmembrane region" description="Helical" evidence="8">
    <location>
        <begin position="20"/>
        <end position="37"/>
    </location>
</feature>
<name>A0A1M7HY93_9RHOB</name>
<dbReference type="RefSeq" id="WP_007816908.1">
    <property type="nucleotide sequence ID" value="NZ_FRCB01000006.1"/>
</dbReference>
<dbReference type="EMBL" id="FRCB01000006">
    <property type="protein sequence ID" value="SHM33486.1"/>
    <property type="molecule type" value="Genomic_DNA"/>
</dbReference>
<proteinExistence type="inferred from homology"/>
<evidence type="ECO:0000313" key="9">
    <source>
        <dbReference type="EMBL" id="SHM33486.1"/>
    </source>
</evidence>
<evidence type="ECO:0000313" key="10">
    <source>
        <dbReference type="Proteomes" id="UP000322545"/>
    </source>
</evidence>
<keyword evidence="6 8" id="KW-1133">Transmembrane helix</keyword>
<feature type="transmembrane region" description="Helical" evidence="8">
    <location>
        <begin position="181"/>
        <end position="199"/>
    </location>
</feature>
<dbReference type="PANTHER" id="PTHR30269">
    <property type="entry name" value="TRANSMEMBRANE PROTEIN YFCA"/>
    <property type="match status" value="1"/>
</dbReference>
<comment type="similarity">
    <text evidence="2 8">Belongs to the 4-toluene sulfonate uptake permease (TSUP) (TC 2.A.102) family.</text>
</comment>
<gene>
    <name evidence="9" type="ORF">SAMN05443432_106194</name>
</gene>
<keyword evidence="7 8" id="KW-0472">Membrane</keyword>
<protein>
    <recommendedName>
        <fullName evidence="8">Probable membrane transporter protein</fullName>
    </recommendedName>
</protein>
<dbReference type="PANTHER" id="PTHR30269:SF37">
    <property type="entry name" value="MEMBRANE TRANSPORTER PROTEIN"/>
    <property type="match status" value="1"/>
</dbReference>
<organism evidence="9 10">
    <name type="scientific">Roseovarius litoreus</name>
    <dbReference type="NCBI Taxonomy" id="1155722"/>
    <lineage>
        <taxon>Bacteria</taxon>
        <taxon>Pseudomonadati</taxon>
        <taxon>Pseudomonadota</taxon>
        <taxon>Alphaproteobacteria</taxon>
        <taxon>Rhodobacterales</taxon>
        <taxon>Roseobacteraceae</taxon>
        <taxon>Roseovarius</taxon>
    </lineage>
</organism>
<dbReference type="Pfam" id="PF01925">
    <property type="entry name" value="TauE"/>
    <property type="match status" value="1"/>
</dbReference>
<evidence type="ECO:0000256" key="5">
    <source>
        <dbReference type="ARBA" id="ARBA00022692"/>
    </source>
</evidence>
<accession>A0A1M7HY93</accession>
<feature type="transmembrane region" description="Helical" evidence="8">
    <location>
        <begin position="114"/>
        <end position="131"/>
    </location>
</feature>
<comment type="subcellular location">
    <subcellularLocation>
        <location evidence="1 8">Cell membrane</location>
        <topology evidence="1 8">Multi-pass membrane protein</topology>
    </subcellularLocation>
</comment>
<sequence length="257" mass="27058">MQSLDALIQWLQPLPPPVSLLVIFLITIVGGVLRGFTGFGAAMVIIPVVALVTLPRDAVVFHALIEIPTALQLLPDGLRHARRSTVLPMMLGLILAVPVGMLLLVSLPPDVMRVAMSIAVLGLVTFMWAGVRLPPPRGNWAGILGGTAGGILQGSAGVGGPPIAAALMARRDDAGETRGNVLVMMALIILVSIPAQYAFDLFNREVVILGVMMAPAYMLSTVFGAWLFRRTGGRNYRAIALGILAMTAIGTLVASIL</sequence>
<feature type="transmembrane region" description="Helical" evidence="8">
    <location>
        <begin position="151"/>
        <end position="169"/>
    </location>
</feature>